<name>E9G4B1_DAPPU</name>
<dbReference type="EMBL" id="GL732532">
    <property type="protein sequence ID" value="EFX85583.1"/>
    <property type="molecule type" value="Genomic_DNA"/>
</dbReference>
<sequence>MDAPAYFTIEAHKYCTTKAPEYYTTSHAAPASTPTLQNTTPPENRSTTRLRMLPQLTTPAYYTSLLHRGPVYYSVPSYIPTTEAAEYYAVPTYYTVAATSYYVDPNYYSEVPVYYTKIYAAPSYYTGAPVYCNTKESDGALTALLGCGYITAEETFDSASVILAAAEKRKAEANNANMYQLNTLKVALLLYACLADAARTEFFIPATTVSAVFRQRWNQDKPNADGIEKQTGTGYFVPVASEFHPEGRIDNSRPSNGWRSYDNAVPYEVNVSDVDIQHQTWPDIPSKEFPRRRVFPRHSSSSLSLRMPSKHYYFRLCRACIRYIVRVIFN</sequence>
<dbReference type="PANTHER" id="PTHR23263:SF124">
    <property type="entry name" value="SMALL PROLINE-RICH PROTEIN 3"/>
    <property type="match status" value="1"/>
</dbReference>
<reference evidence="1 2" key="1">
    <citation type="journal article" date="2011" name="Science">
        <title>The ecoresponsive genome of Daphnia pulex.</title>
        <authorList>
            <person name="Colbourne J.K."/>
            <person name="Pfrender M.E."/>
            <person name="Gilbert D."/>
            <person name="Thomas W.K."/>
            <person name="Tucker A."/>
            <person name="Oakley T.H."/>
            <person name="Tokishita S."/>
            <person name="Aerts A."/>
            <person name="Arnold G.J."/>
            <person name="Basu M.K."/>
            <person name="Bauer D.J."/>
            <person name="Caceres C.E."/>
            <person name="Carmel L."/>
            <person name="Casola C."/>
            <person name="Choi J.H."/>
            <person name="Detter J.C."/>
            <person name="Dong Q."/>
            <person name="Dusheyko S."/>
            <person name="Eads B.D."/>
            <person name="Frohlich T."/>
            <person name="Geiler-Samerotte K.A."/>
            <person name="Gerlach D."/>
            <person name="Hatcher P."/>
            <person name="Jogdeo S."/>
            <person name="Krijgsveld J."/>
            <person name="Kriventseva E.V."/>
            <person name="Kultz D."/>
            <person name="Laforsch C."/>
            <person name="Lindquist E."/>
            <person name="Lopez J."/>
            <person name="Manak J.R."/>
            <person name="Muller J."/>
            <person name="Pangilinan J."/>
            <person name="Patwardhan R.P."/>
            <person name="Pitluck S."/>
            <person name="Pritham E.J."/>
            <person name="Rechtsteiner A."/>
            <person name="Rho M."/>
            <person name="Rogozin I.B."/>
            <person name="Sakarya O."/>
            <person name="Salamov A."/>
            <person name="Schaack S."/>
            <person name="Shapiro H."/>
            <person name="Shiga Y."/>
            <person name="Skalitzky C."/>
            <person name="Smith Z."/>
            <person name="Souvorov A."/>
            <person name="Sung W."/>
            <person name="Tang Z."/>
            <person name="Tsuchiya D."/>
            <person name="Tu H."/>
            <person name="Vos H."/>
            <person name="Wang M."/>
            <person name="Wolf Y.I."/>
            <person name="Yamagata H."/>
            <person name="Yamada T."/>
            <person name="Ye Y."/>
            <person name="Shaw J.R."/>
            <person name="Andrews J."/>
            <person name="Crease T.J."/>
            <person name="Tang H."/>
            <person name="Lucas S.M."/>
            <person name="Robertson H.M."/>
            <person name="Bork P."/>
            <person name="Koonin E.V."/>
            <person name="Zdobnov E.M."/>
            <person name="Grigoriev I.V."/>
            <person name="Lynch M."/>
            <person name="Boore J.L."/>
        </authorList>
    </citation>
    <scope>NUCLEOTIDE SEQUENCE [LARGE SCALE GENOMIC DNA]</scope>
</reference>
<dbReference type="InParanoid" id="E9G4B1"/>
<evidence type="ECO:0000313" key="2">
    <source>
        <dbReference type="Proteomes" id="UP000000305"/>
    </source>
</evidence>
<dbReference type="AlphaFoldDB" id="E9G4B1"/>
<gene>
    <name evidence="1" type="ORF">DAPPUDRAFT_313959</name>
</gene>
<evidence type="ECO:0000313" key="1">
    <source>
        <dbReference type="EMBL" id="EFX85583.1"/>
    </source>
</evidence>
<dbReference type="PANTHER" id="PTHR23263">
    <property type="entry name" value="SMALL PROLINE-RICH PROTEIN"/>
    <property type="match status" value="1"/>
</dbReference>
<accession>E9G4B1</accession>
<proteinExistence type="predicted"/>
<keyword evidence="2" id="KW-1185">Reference proteome</keyword>
<organism evidence="1 2">
    <name type="scientific">Daphnia pulex</name>
    <name type="common">Water flea</name>
    <dbReference type="NCBI Taxonomy" id="6669"/>
    <lineage>
        <taxon>Eukaryota</taxon>
        <taxon>Metazoa</taxon>
        <taxon>Ecdysozoa</taxon>
        <taxon>Arthropoda</taxon>
        <taxon>Crustacea</taxon>
        <taxon>Branchiopoda</taxon>
        <taxon>Diplostraca</taxon>
        <taxon>Cladocera</taxon>
        <taxon>Anomopoda</taxon>
        <taxon>Daphniidae</taxon>
        <taxon>Daphnia</taxon>
    </lineage>
</organism>
<dbReference type="HOGENOM" id="CLU_842667_0_0_1"/>
<dbReference type="Proteomes" id="UP000000305">
    <property type="component" value="Unassembled WGS sequence"/>
</dbReference>
<protein>
    <submittedName>
        <fullName evidence="1">Uncharacterized protein</fullName>
    </submittedName>
</protein>
<dbReference type="KEGG" id="dpx:DAPPUDRAFT_313959"/>